<keyword evidence="1" id="KW-0472">Membrane</keyword>
<evidence type="ECO:0000313" key="2">
    <source>
        <dbReference type="EMBL" id="RUA22481.1"/>
    </source>
</evidence>
<name>A0A3S0QFY6_9GAMM</name>
<comment type="caution">
    <text evidence="2">The sequence shown here is derived from an EMBL/GenBank/DDBJ whole genome shotgun (WGS) entry which is preliminary data.</text>
</comment>
<organism evidence="2">
    <name type="scientific">Billgrantia gudaonensis</name>
    <dbReference type="NCBI Taxonomy" id="376427"/>
    <lineage>
        <taxon>Bacteria</taxon>
        <taxon>Pseudomonadati</taxon>
        <taxon>Pseudomonadota</taxon>
        <taxon>Gammaproteobacteria</taxon>
        <taxon>Oceanospirillales</taxon>
        <taxon>Halomonadaceae</taxon>
        <taxon>Billgrantia</taxon>
    </lineage>
</organism>
<dbReference type="EMBL" id="RXHI01000015">
    <property type="protein sequence ID" value="RUA22481.1"/>
    <property type="molecule type" value="Genomic_DNA"/>
</dbReference>
<proteinExistence type="predicted"/>
<reference evidence="2" key="1">
    <citation type="submission" date="2018-12" db="EMBL/GenBank/DDBJ databases">
        <authorList>
            <person name="Jadhav K."/>
            <person name="Kushwaha B."/>
            <person name="Jadhav I."/>
        </authorList>
    </citation>
    <scope>NUCLEOTIDE SEQUENCE [LARGE SCALE GENOMIC DNA]</scope>
    <source>
        <strain evidence="2">SBS 10</strain>
    </source>
</reference>
<feature type="transmembrane region" description="Helical" evidence="1">
    <location>
        <begin position="50"/>
        <end position="68"/>
    </location>
</feature>
<keyword evidence="1" id="KW-1133">Transmembrane helix</keyword>
<accession>A0A3S0QFY6</accession>
<evidence type="ECO:0000256" key="1">
    <source>
        <dbReference type="SAM" id="Phobius"/>
    </source>
</evidence>
<sequence>MAGRGASAILVAGVFVGIHRPPGAVSGTALVLVGRNLTEFPAVLPRSVMLPLAVSLSATALVWFALTWQHYDARLTKARELLSSFKVSAEREIDQHQLLLQRMAERWGSWRVAASPGFRARVRQLFSRHLQPGFAALAG</sequence>
<dbReference type="AlphaFoldDB" id="A0A3S0QFY6"/>
<protein>
    <submittedName>
        <fullName evidence="2">Uncharacterized protein</fullName>
    </submittedName>
</protein>
<keyword evidence="1" id="KW-0812">Transmembrane</keyword>
<gene>
    <name evidence="2" type="ORF">DSL92_05270</name>
</gene>